<dbReference type="Pfam" id="PF00378">
    <property type="entry name" value="ECH_1"/>
    <property type="match status" value="2"/>
</dbReference>
<dbReference type="GO" id="GO:0003824">
    <property type="term" value="F:catalytic activity"/>
    <property type="evidence" value="ECO:0007669"/>
    <property type="project" value="UniProtKB-ARBA"/>
</dbReference>
<dbReference type="NCBIfam" id="NF006109">
    <property type="entry name" value="PRK08260.1"/>
    <property type="match status" value="1"/>
</dbReference>
<organism evidence="2 3">
    <name type="scientific">Williamsia herbipolensis</name>
    <dbReference type="NCBI Taxonomy" id="1603258"/>
    <lineage>
        <taxon>Bacteria</taxon>
        <taxon>Bacillati</taxon>
        <taxon>Actinomycetota</taxon>
        <taxon>Actinomycetes</taxon>
        <taxon>Mycobacteriales</taxon>
        <taxon>Nocardiaceae</taxon>
        <taxon>Williamsia</taxon>
    </lineage>
</organism>
<dbReference type="PANTHER" id="PTHR43802">
    <property type="entry name" value="ENOYL-COA HYDRATASE"/>
    <property type="match status" value="1"/>
</dbReference>
<dbReference type="KEGG" id="whr:OG579_13435"/>
<evidence type="ECO:0000313" key="3">
    <source>
        <dbReference type="Proteomes" id="UP001432128"/>
    </source>
</evidence>
<dbReference type="CDD" id="cd06558">
    <property type="entry name" value="crotonase-like"/>
    <property type="match status" value="1"/>
</dbReference>
<protein>
    <submittedName>
        <fullName evidence="2">Crotonase/enoyl-CoA hydratase family protein</fullName>
    </submittedName>
</protein>
<dbReference type="InterPro" id="IPR029045">
    <property type="entry name" value="ClpP/crotonase-like_dom_sf"/>
</dbReference>
<dbReference type="InterPro" id="IPR014748">
    <property type="entry name" value="Enoyl-CoA_hydra_C"/>
</dbReference>
<name>A0AAU4JY61_9NOCA</name>
<proteinExistence type="inferred from homology"/>
<dbReference type="RefSeq" id="WP_055784892.1">
    <property type="nucleotide sequence ID" value="NZ_CP108021.1"/>
</dbReference>
<evidence type="ECO:0000313" key="2">
    <source>
        <dbReference type="EMBL" id="WUM18739.1"/>
    </source>
</evidence>
<sequence length="295" mass="31817">MNRETVRYEVTDGVLVLTLTRPENLNAFTVQMADDLEAAFDEASADPEVAAIVVTGEGKAFCAGMDLSSEGNVFGLDEDLQPTLADLYDRFDDPAIVSGVRDTGGRVSLAIYRCPKPVIGAINGAAVGIGATMTLPMDFRLASEKARIGFVFGRLGIVLEACSSWFLPRVVGMQNALELIYTADIVDAERAKDLGLVRSIHPPEELLDAAIALAHRFVDGRSPVATALMRHMLYRNSAFASPVDAHRVDSLAMYYTSIADGKEGVAAFLEKRPAQFTSTLPADLPDFLAETDSIR</sequence>
<gene>
    <name evidence="2" type="ORF">OG579_13435</name>
</gene>
<reference evidence="2 3" key="1">
    <citation type="submission" date="2022-10" db="EMBL/GenBank/DDBJ databases">
        <title>The complete genomes of actinobacterial strains from the NBC collection.</title>
        <authorList>
            <person name="Joergensen T.S."/>
            <person name="Alvarez Arevalo M."/>
            <person name="Sterndorff E.B."/>
            <person name="Faurdal D."/>
            <person name="Vuksanovic O."/>
            <person name="Mourched A.-S."/>
            <person name="Charusanti P."/>
            <person name="Shaw S."/>
            <person name="Blin K."/>
            <person name="Weber T."/>
        </authorList>
    </citation>
    <scope>NUCLEOTIDE SEQUENCE [LARGE SCALE GENOMIC DNA]</scope>
    <source>
        <strain evidence="2 3">NBC_00319</strain>
    </source>
</reference>
<keyword evidence="3" id="KW-1185">Reference proteome</keyword>
<accession>A0AAU4JY61</accession>
<dbReference type="SUPFAM" id="SSF52096">
    <property type="entry name" value="ClpP/crotonase"/>
    <property type="match status" value="1"/>
</dbReference>
<dbReference type="Gene3D" id="3.90.226.10">
    <property type="entry name" value="2-enoyl-CoA Hydratase, Chain A, domain 1"/>
    <property type="match status" value="1"/>
</dbReference>
<dbReference type="AlphaFoldDB" id="A0AAU4JY61"/>
<dbReference type="EMBL" id="CP108021">
    <property type="protein sequence ID" value="WUM18739.1"/>
    <property type="molecule type" value="Genomic_DNA"/>
</dbReference>
<dbReference type="Proteomes" id="UP001432128">
    <property type="component" value="Chromosome"/>
</dbReference>
<dbReference type="PANTHER" id="PTHR43802:SF1">
    <property type="entry name" value="IP11341P-RELATED"/>
    <property type="match status" value="1"/>
</dbReference>
<comment type="similarity">
    <text evidence="1">Belongs to the enoyl-CoA hydratase/isomerase family.</text>
</comment>
<evidence type="ECO:0000256" key="1">
    <source>
        <dbReference type="ARBA" id="ARBA00005254"/>
    </source>
</evidence>
<dbReference type="Gene3D" id="1.10.12.10">
    <property type="entry name" value="Lyase 2-enoyl-coa Hydratase, Chain A, domain 2"/>
    <property type="match status" value="1"/>
</dbReference>
<dbReference type="InterPro" id="IPR001753">
    <property type="entry name" value="Enoyl-CoA_hydra/iso"/>
</dbReference>